<proteinExistence type="predicted"/>
<dbReference type="InParanoid" id="A0A0H2R0J6"/>
<gene>
    <name evidence="1" type="ORF">SCHPADRAFT_896370</name>
</gene>
<sequence>MASFRLLVASVFLVVVEWSRFRISGHTLDVVRLLVLLFIVYLDWADHNQVQVTPHLGSAPQMTEHKESTIPNIIVPMVEKFQRGETLETGKDVVQAKGHSKQVTVLF</sequence>
<evidence type="ECO:0000313" key="2">
    <source>
        <dbReference type="Proteomes" id="UP000053477"/>
    </source>
</evidence>
<organism evidence="1 2">
    <name type="scientific">Schizopora paradoxa</name>
    <dbReference type="NCBI Taxonomy" id="27342"/>
    <lineage>
        <taxon>Eukaryota</taxon>
        <taxon>Fungi</taxon>
        <taxon>Dikarya</taxon>
        <taxon>Basidiomycota</taxon>
        <taxon>Agaricomycotina</taxon>
        <taxon>Agaricomycetes</taxon>
        <taxon>Hymenochaetales</taxon>
        <taxon>Schizoporaceae</taxon>
        <taxon>Schizopora</taxon>
    </lineage>
</organism>
<protein>
    <submittedName>
        <fullName evidence="1">Uncharacterized protein</fullName>
    </submittedName>
</protein>
<name>A0A0H2R0J6_9AGAM</name>
<keyword evidence="2" id="KW-1185">Reference proteome</keyword>
<dbReference type="AlphaFoldDB" id="A0A0H2R0J6"/>
<dbReference type="EMBL" id="KQ086329">
    <property type="protein sequence ID" value="KLO05300.1"/>
    <property type="molecule type" value="Genomic_DNA"/>
</dbReference>
<dbReference type="Proteomes" id="UP000053477">
    <property type="component" value="Unassembled WGS sequence"/>
</dbReference>
<accession>A0A0H2R0J6</accession>
<evidence type="ECO:0000313" key="1">
    <source>
        <dbReference type="EMBL" id="KLO05300.1"/>
    </source>
</evidence>
<reference evidence="1 2" key="1">
    <citation type="submission" date="2015-04" db="EMBL/GenBank/DDBJ databases">
        <title>Complete genome sequence of Schizopora paradoxa KUC8140, a cosmopolitan wood degrader in East Asia.</title>
        <authorList>
            <consortium name="DOE Joint Genome Institute"/>
            <person name="Min B."/>
            <person name="Park H."/>
            <person name="Jang Y."/>
            <person name="Kim J.-J."/>
            <person name="Kim K.H."/>
            <person name="Pangilinan J."/>
            <person name="Lipzen A."/>
            <person name="Riley R."/>
            <person name="Grigoriev I.V."/>
            <person name="Spatafora J.W."/>
            <person name="Choi I.-G."/>
        </authorList>
    </citation>
    <scope>NUCLEOTIDE SEQUENCE [LARGE SCALE GENOMIC DNA]</scope>
    <source>
        <strain evidence="1 2">KUC8140</strain>
    </source>
</reference>